<feature type="chain" id="PRO_5002692744" evidence="1">
    <location>
        <begin position="29"/>
        <end position="307"/>
    </location>
</feature>
<dbReference type="eggNOG" id="COG4313">
    <property type="taxonomic scope" value="Bacteria"/>
</dbReference>
<dbReference type="Pfam" id="PF13557">
    <property type="entry name" value="Phenol_MetA_deg"/>
    <property type="match status" value="1"/>
</dbReference>
<accession>A6F4A3</accession>
<comment type="caution">
    <text evidence="2">The sequence shown here is derived from an EMBL/GenBank/DDBJ whole genome shotgun (WGS) entry which is preliminary data.</text>
</comment>
<keyword evidence="1" id="KW-0732">Signal</keyword>
<feature type="signal peptide" evidence="1">
    <location>
        <begin position="1"/>
        <end position="28"/>
    </location>
</feature>
<evidence type="ECO:0000256" key="1">
    <source>
        <dbReference type="SAM" id="SignalP"/>
    </source>
</evidence>
<evidence type="ECO:0000313" key="3">
    <source>
        <dbReference type="Proteomes" id="UP000005856"/>
    </source>
</evidence>
<gene>
    <name evidence="2" type="ORF">MDG893_13074</name>
</gene>
<dbReference type="STRING" id="443152.MDG893_13074"/>
<proteinExistence type="predicted"/>
<name>A6F4A3_9GAMM</name>
<dbReference type="AlphaFoldDB" id="A6F4A3"/>
<keyword evidence="3" id="KW-1185">Reference proteome</keyword>
<dbReference type="InterPro" id="IPR025737">
    <property type="entry name" value="FApF"/>
</dbReference>
<protein>
    <submittedName>
        <fullName evidence="2">Conserved hypothetical signal peptide protein</fullName>
    </submittedName>
</protein>
<dbReference type="Proteomes" id="UP000005856">
    <property type="component" value="Unassembled WGS sequence"/>
</dbReference>
<dbReference type="EMBL" id="ABCP01000041">
    <property type="protein sequence ID" value="EDM46396.1"/>
    <property type="molecule type" value="Genomic_DNA"/>
</dbReference>
<reference evidence="2 3" key="1">
    <citation type="submission" date="2007-06" db="EMBL/GenBank/DDBJ databases">
        <authorList>
            <person name="Green D."/>
            <person name="Ferriera S."/>
            <person name="Johnson J."/>
            <person name="Kravitz S."/>
            <person name="Beeson K."/>
            <person name="Sutton G."/>
            <person name="Rogers Y.-H."/>
            <person name="Friedman R."/>
            <person name="Frazier M."/>
            <person name="Venter J.C."/>
        </authorList>
    </citation>
    <scope>NUCLEOTIDE SEQUENCE [LARGE SCALE GENOMIC DNA]</scope>
    <source>
        <strain evidence="2 3">DG893</strain>
    </source>
</reference>
<evidence type="ECO:0000313" key="2">
    <source>
        <dbReference type="EMBL" id="EDM46396.1"/>
    </source>
</evidence>
<dbReference type="RefSeq" id="WP_007155087.1">
    <property type="nucleotide sequence ID" value="NZ_ABCP01000041.1"/>
</dbReference>
<sequence length="307" mass="33924">MITFNSRNISAGLLIAATFSGFATSAQAVENGVTNWPNGVNTVLPAMMPPQGATQFYGYTIYYSADKFVDGNGDELIPGFGLDVYAQAFRVNHTWDYKTDSGVTFTSGAILSGGKYDLEVSGLDDTETGLNQIYLTPLYVNWSPSESLHLSTGFSGFVPLGDYNANALVNTTSNYESYVQEFDFTWFPSQEWEISMSPTITFNAKNDDTNYESGDLFNLDYFAGYRPSTAPQWQVGVAGHYTKQFTDDKLNGYKVGDGFRLKKFAVGPQVFYAFGPATAVVFKYLHETNVEYGTEGSSLWFQFAMPL</sequence>
<organism evidence="2 3">
    <name type="scientific">Marinobacter algicola DG893</name>
    <dbReference type="NCBI Taxonomy" id="443152"/>
    <lineage>
        <taxon>Bacteria</taxon>
        <taxon>Pseudomonadati</taxon>
        <taxon>Pseudomonadota</taxon>
        <taxon>Gammaproteobacteria</taxon>
        <taxon>Pseudomonadales</taxon>
        <taxon>Marinobacteraceae</taxon>
        <taxon>Marinobacter</taxon>
    </lineage>
</organism>